<sequence>MESRNPILRRQNATVGFNEPTGVAASPPPPNATPEQLQEMYNQPPAVGATVTIDDVVIKTGTLFVILLVGAAVGWNIPGLWIGAAIIGLILGLVNAFKRQVSPPLVIAYALFQGVFLGGISQFYAGAFEEPIVQQAVLGTLVAFAVMLVLYRSRIIKVDGRFKKIMFVALISYLVIGVLSFISALFGVGGGFGFYGVGPLGLILCLAGVALASLTLALDFEAIAQSISMGLPERESWRLGFALMVTLIWLYLEILRFLAILNSSR</sequence>
<keyword evidence="1" id="KW-0472">Membrane</keyword>
<feature type="transmembrane region" description="Helical" evidence="1">
    <location>
        <begin position="104"/>
        <end position="126"/>
    </location>
</feature>
<organism evidence="2">
    <name type="scientific">freshwater metagenome</name>
    <dbReference type="NCBI Taxonomy" id="449393"/>
    <lineage>
        <taxon>unclassified sequences</taxon>
        <taxon>metagenomes</taxon>
        <taxon>ecological metagenomes</taxon>
    </lineage>
</organism>
<dbReference type="AlphaFoldDB" id="A0A6J6IR42"/>
<feature type="transmembrane region" description="Helical" evidence="1">
    <location>
        <begin position="79"/>
        <end position="97"/>
    </location>
</feature>
<dbReference type="EMBL" id="CAEZVF010000168">
    <property type="protein sequence ID" value="CAB4626894.1"/>
    <property type="molecule type" value="Genomic_DNA"/>
</dbReference>
<dbReference type="PANTHER" id="PTHR41282">
    <property type="entry name" value="CONSERVED TRANSMEMBRANE PROTEIN-RELATED"/>
    <property type="match status" value="1"/>
</dbReference>
<gene>
    <name evidence="2" type="ORF">UFOPK1939_00991</name>
</gene>
<dbReference type="PIRSF" id="PIRSF009160">
    <property type="entry name" value="UCP009160"/>
    <property type="match status" value="1"/>
</dbReference>
<proteinExistence type="predicted"/>
<protein>
    <submittedName>
        <fullName evidence="2">Unannotated protein</fullName>
    </submittedName>
</protein>
<feature type="transmembrane region" description="Helical" evidence="1">
    <location>
        <begin position="165"/>
        <end position="186"/>
    </location>
</feature>
<feature type="transmembrane region" description="Helical" evidence="1">
    <location>
        <begin position="239"/>
        <end position="261"/>
    </location>
</feature>
<name>A0A6J6IR42_9ZZZZ</name>
<accession>A0A6J6IR42</accession>
<keyword evidence="1" id="KW-1133">Transmembrane helix</keyword>
<dbReference type="Pfam" id="PF12811">
    <property type="entry name" value="BaxI_1"/>
    <property type="match status" value="1"/>
</dbReference>
<feature type="transmembrane region" description="Helical" evidence="1">
    <location>
        <begin position="192"/>
        <end position="218"/>
    </location>
</feature>
<feature type="transmembrane region" description="Helical" evidence="1">
    <location>
        <begin position="56"/>
        <end position="73"/>
    </location>
</feature>
<dbReference type="InterPro" id="IPR010539">
    <property type="entry name" value="BaxI_1-like"/>
</dbReference>
<evidence type="ECO:0000256" key="1">
    <source>
        <dbReference type="SAM" id="Phobius"/>
    </source>
</evidence>
<keyword evidence="1" id="KW-0812">Transmembrane</keyword>
<feature type="transmembrane region" description="Helical" evidence="1">
    <location>
        <begin position="132"/>
        <end position="153"/>
    </location>
</feature>
<evidence type="ECO:0000313" key="2">
    <source>
        <dbReference type="EMBL" id="CAB4626894.1"/>
    </source>
</evidence>
<reference evidence="2" key="1">
    <citation type="submission" date="2020-05" db="EMBL/GenBank/DDBJ databases">
        <authorList>
            <person name="Chiriac C."/>
            <person name="Salcher M."/>
            <person name="Ghai R."/>
            <person name="Kavagutti S V."/>
        </authorList>
    </citation>
    <scope>NUCLEOTIDE SEQUENCE</scope>
</reference>
<dbReference type="PANTHER" id="PTHR41282:SF1">
    <property type="entry name" value="CONSERVED TRANSMEMBRANE PROTEIN-RELATED"/>
    <property type="match status" value="1"/>
</dbReference>